<gene>
    <name evidence="1" type="ORF">MSG28_001532</name>
</gene>
<protein>
    <submittedName>
        <fullName evidence="1">Uncharacterized protein</fullName>
    </submittedName>
</protein>
<sequence>MPSLPMLETREAVENVGGALDDVWRITVKPYPQDRMIHIIDVIGHTICTTIEKKFSNVQLWTVSVEPKDNEILILLSESLQVMETWTSACKSLTETYWPNYALHPWSGKPYVPIICLNFQDRLKQMLYEFMRYKSLIDRPLVKIALNSELEIFISSLISMLKTIQAQLDSDEVDVKMYQPPEMSPVVQQVKDIQMCAEKYLKEFESSAELQKLAIQVLKDLKTMYTQLHEEWSRDLQRMIPSTRPMMLQAALDLSTLVQDQRAVYWNDAEQLQNYTDKLKKIVLKLESQNTYLTSQHIAIRNIVEILMDTELLAKQAEWKKHVKNIRDIIETVEANGYKNTELWRHSWLGNRAVKQLEAALAALERTREAEDERIDWIIVVTATLRHEFEAQARNLWTCLMSSLQTNCREDAAAVDTFIANAMVMLENKALPKNAKELAEISGKQQALQEKMPEMETMVEGLKKKNHMLRTWGGDMSVDGTIKEWQKIQELMQSQRLMFEHQAEIVKSSLSGEWDNLNTNLEAWASRWGQARSRLEDTRGVAYADMLDRCRSVFDAYENFEKLRTDKNELLKECDKFNMTPNVSDTWQQAEKLINEDLILWTVMKEYSEEFESIAEQDWIVFQKKLHLLEEFTSKWNSKLEPYTTKISANASSESAIRSALNELELWFAGARFAIIYYSDKAKRPVPIVKDFKDILTKIEEQQWVVSSVSSGNSGSDACAAWDSRLRAARLLVRAAHHAQRRRGGGGARVARRSAGTGSAVSGARRARTRTTMALRLLVVTALIAGGGAVYNRERDRQRADPRLLDRACELTSCYPATGDLLIGRESRLFASSTCGAYNKERYCIVSHLEDRKKCFWCDSSNATSNNPNLNHKIQNIIYKYFPGTRTKSWWQSENGKENVTVQLNMEAEFHLTHLIIQFKTFRPKAMFVERSSDFGKTWRVYRYFAHNCDEAFPGVPKHTQRSLTEVVCESRYSGVAPSTEGEVIFRVIPPDINVTNPYSEEVQNLLRMTNLRINFTKLHTLGDDLLDNRAEIQEKYYYAIYEMTVRGSCSCYGHASRCLPLPGVDSKSNMVHGRCECTHNTNGLNCEYCEDFYNDLPWQPAVGKTSNACKKCTCNNHATTCHFDPAVYNKTGKISGGVCDNCQHNTMGINCERCKPKFYKDPNLDIQNSEICKPCDCDPQGTTDQEILCDDETDLANNKTAGRCLCKTNVDGPRCDRCRDGYWNFDPFSPDGCEACTCDSLGTINERGCDPSNGICFCKRHVTGGNCDQCLPEFYGLSDSDDGCSSCDCDIGGSLDRDCDVITGQCKCRPNVTGRRCDQPIQNFFVGALDSFVIEAELSQCDSEIDDNAIQSQLCNVVIRENYPDGRKKPWTGPGFMKIPEGGTLVFVVKNLKTSMNYNILVRYEPQSSINWEEATILVKRPLPIDFDSPCANVRPEDDTIYTTLPANERSVLVKPAVCLEKDRDTEIRIYLGRQDGRTSNSRATVLIDSIALIPSIDDLPFFANKSADREEFDRNNCGDPYYYNLNRENVLEICKKYHASIGFYIRNGSESCQCDPSGSKSHQCDPYTGYCQCVENIVGARCDRCAPGTYGFSKFGCKRCDCNSIGSLDNFCDATSGQCKCRANTYGRACDLCQPGYFNFPNCQQCDCNGHAVECDDKTGACRECRDYTEGHRCERCVEGYYGDPRLGIDIPCRSCPCPGVKGDPNKNSHADRCELDLETKDVVCDCQEGYAGPLCDVCADNYYGDPLKGTCEKCECNDNTDITKPGNCDPYTGNCLKCLHNTAGDSCEVCREGYYGNALDKSCYKCNCSELGTNFTKGHCDGVTGQCHCHNNVMGINCDQCTENYWRIALGTGCDPCNCDPIGSTSPQCNPYVGKCNCIPGYGGRQCDQCQENHWGDPNIECHECECDVNGAVSQQCLRDNGSCVCKPGIGGYKCDLCARGYLGEAPQCYACGECFDNWDLLIGELRTQTEYAIGNASKIKLVGATGAYTRDFEEMTNKLSEVETLLESSKQGQTTVKDLMSNVTALQNQLTEADKKVQESNYNLNAITSKINLGNVTLDSLRSGIDHLKAKTLDLSNNATKLQEANLEGALNLTREAKQRAIKAADDAENVQTLIANTDRQIKNTDRLLEMQYAHFNKTQNENDKKLSELQEQLSTLNAQFPKLNEKMCGQESDNCDICGGAGCGKCGGISCDQGAVTKAEQALDFANKTEHRIKDHELTAEDLFRSISQVKQDTVAVRSRASDLFTKANEFKSSAERVTNESQDLTTELKEFLSNTSNTPADVRALASEILNLSISVEPKEITELSERINSTVSQLTNIENIISETKPDLEKAKALNQNATAVHKSANLTLEMANKVLQALDEAQAAQDAAHNAIEKANKDIQAAKADLVPIATETELAQKKANETKKEVEGLHTRLSDLQKNVLKIESDAEQVKAEANEVVNGAELAEQKARQLRQDFKQTNMSLADRADQTSTSREKAQIWLYLEPILSNDEGELGIKFRKVDQGFRQEKRSTFPRLYFLSDDDLLELLGQARAGADGREAVMQTHLKKLFPGTTGVRLGPGSMSITALCSHYGETFQLDHPVDIDCPVEVWLKNLETEMRSSLKNMTLKCVVSDSLPEQDPFSLPTQILCLAQNVRFTEQTEKAINSKGLHELKANIEKESLYYAAAEAEDDSERQKRQALILQCAYYDNVVRTLIDSNVVSTSDWLWQKQLRFYILASKEVVAKMGLAQISYSYEYLGVNTGQFVRTELADECFLILTQAMDAECMGRLLSGLALCGAWGCFDEFNPATMNPVGRGYGGRRALPAALERVTRPVAMVQPRGDQLARHLLAARCVPGAAPLALDLAAVFSMARFENILSLVFADVPKEEYTTDPISSAIEASVDSLGLVHSKLQVQKCIELHEQLQQRMGVVIVGPPGSGKTTIRKLLRTAMSRNWLLGHIDHDTRQWTDGVISATALEVSSQPSDVWSWVVCDGDVDPEWVEALNSVLDDNRLLTLPSGWRIQFGANVNFLFETHDLHHASPATISRMGIILISEESSCAHEVLDNWMRKAEFDVEVVRVALPLLQQVIMKCVNWFSGHRSDVLLKLYNLSMVNSILTQFEYIAQTELSGVHKSPEELVYMAVDRGVGSAIKPNAVDAFHEEMSDVLGPPLSYPVVTNGWVTESLYILLAEYVLKESSGTLITIDCTPILEPTDIIAELKRNNVVRSGGRGSNTRFTLLVRSLHRAATDAWGTSAVHSFLLQITETFQSRPHHYWTTSHFKQWCGNVQLYSSTNLTELTLALISEANSIFRDRLVTEEEKANFNLISKKYLKGTQIEGVFFTTKLRSDGVYMEAVDHREWYQTTQKYINQCLAESERNVFGDNGAEVCLELATLCPAFARAAVSSSSEGARTLALLRESAIDDGALACIEALRRAQSTHAIPARVMPALNNSQQTPHVLENVKRNLGIVICLDKDQENLFELMEKYPFLCKESHLIWMEGWSDETLRQMPQLIIQRLIKENVTDTSKEQHESIPIEGFVNIYSSLDIESMRAPCRYIGFIKTYFYIVSRKKETLAQRKNMLTAGVEALRRARSEVATLQADAAQQEAALSDKQAAANQALDQIGATVRATTDRKEEMHVLKKNIEVENEKLQIRKKEIEKELASVEPIIAAARSAVGDIRPESLSEIRSLRAPPDVVRDVLEGVLRLMGIADTSWHSMKNFLSKRGVKEDIRCLDASQINPEAAASVQRLLDRRGASFEPSVAKRASAACAPLAAWCAPTLRTRAHWRANLQEAEAQLSALSSGLATVDQRVAALKQQLGQHTRDAAAIELRLTNAGATIQAARTLLDQLAHEYDAWENDLEHISKEISELNIRSLLAAAYIIYLPDVTEQRALYYLEPNKCGFTPLIIDPDGDAIAWLKSTLADLSCDFVAQHSEKLQTALQYAIRLGRTLVITDVTSIHPGWLGGGCRLVLHCRDAALLERLSPPAAACLAQLRFTARRLGLTDQLVHFALQQQNPEVNEKSKEIKLKKATMQKQLYELQENLLKDLSANGDILHDANLLASLNKTRATSATIAEALAAARAIEEHTRAASEAYAPAAARAAAVALAVRGLAERKPLLALQVDTVLDLFVDALRSGRDAKEIDTETVVKYLMRRIIERVLLSLHKKDKYIVVLHLLKQVYDHLMPEPLWQILIGSYEMVEDVTIINEIKKTYPWIQNELVKKVAQLKMASEELFNRLALNDEATWKEFQSSGDLTAISKLNLSEFETVIGVALLRPDSLYRAIVTFVDHLLGARVMGGGDTVWRAARWGGGGRRARPVLLLGAHAADVLAAHAAALTQVWCISTLCLKGGKLDITNESLLEARSRAVTKLAYILRHGL</sequence>
<keyword evidence="2" id="KW-1185">Reference proteome</keyword>
<comment type="caution">
    <text evidence="1">The sequence shown here is derived from an EMBL/GenBank/DDBJ whole genome shotgun (WGS) entry which is preliminary data.</text>
</comment>
<dbReference type="EMBL" id="CM046102">
    <property type="protein sequence ID" value="KAI8440125.1"/>
    <property type="molecule type" value="Genomic_DNA"/>
</dbReference>
<proteinExistence type="predicted"/>
<accession>A0ACC0KUX9</accession>
<name>A0ACC0KUX9_CHOFU</name>
<evidence type="ECO:0000313" key="1">
    <source>
        <dbReference type="EMBL" id="KAI8440125.1"/>
    </source>
</evidence>
<organism evidence="1 2">
    <name type="scientific">Choristoneura fumiferana</name>
    <name type="common">Spruce budworm moth</name>
    <name type="synonym">Archips fumiferana</name>
    <dbReference type="NCBI Taxonomy" id="7141"/>
    <lineage>
        <taxon>Eukaryota</taxon>
        <taxon>Metazoa</taxon>
        <taxon>Ecdysozoa</taxon>
        <taxon>Arthropoda</taxon>
        <taxon>Hexapoda</taxon>
        <taxon>Insecta</taxon>
        <taxon>Pterygota</taxon>
        <taxon>Neoptera</taxon>
        <taxon>Endopterygota</taxon>
        <taxon>Lepidoptera</taxon>
        <taxon>Glossata</taxon>
        <taxon>Ditrysia</taxon>
        <taxon>Tortricoidea</taxon>
        <taxon>Tortricidae</taxon>
        <taxon>Tortricinae</taxon>
        <taxon>Choristoneura</taxon>
    </lineage>
</organism>
<evidence type="ECO:0000313" key="2">
    <source>
        <dbReference type="Proteomes" id="UP001064048"/>
    </source>
</evidence>
<reference evidence="1 2" key="1">
    <citation type="journal article" date="2022" name="Genome Biol. Evol.">
        <title>The Spruce Budworm Genome: Reconstructing the Evolutionary History of Antifreeze Proteins.</title>
        <authorList>
            <person name="Beliveau C."/>
            <person name="Gagne P."/>
            <person name="Picq S."/>
            <person name="Vernygora O."/>
            <person name="Keeling C.I."/>
            <person name="Pinkney K."/>
            <person name="Doucet D."/>
            <person name="Wen F."/>
            <person name="Johnston J.S."/>
            <person name="Maaroufi H."/>
            <person name="Boyle B."/>
            <person name="Laroche J."/>
            <person name="Dewar K."/>
            <person name="Juretic N."/>
            <person name="Blackburn G."/>
            <person name="Nisole A."/>
            <person name="Brunet B."/>
            <person name="Brandao M."/>
            <person name="Lumley L."/>
            <person name="Duan J."/>
            <person name="Quan G."/>
            <person name="Lucarotti C.J."/>
            <person name="Roe A.D."/>
            <person name="Sperling F.A.H."/>
            <person name="Levesque R.C."/>
            <person name="Cusson M."/>
        </authorList>
    </citation>
    <scope>NUCLEOTIDE SEQUENCE [LARGE SCALE GENOMIC DNA]</scope>
    <source>
        <strain evidence="1">Glfc:IPQL:Cfum</strain>
    </source>
</reference>
<dbReference type="Proteomes" id="UP001064048">
    <property type="component" value="Chromosome 2"/>
</dbReference>